<dbReference type="RefSeq" id="WP_367168786.1">
    <property type="nucleotide sequence ID" value="NZ_JBFKZN010000024.1"/>
</dbReference>
<gene>
    <name evidence="1" type="ORF">ABW286_22785</name>
</gene>
<sequence length="55" mass="6303">MSYAQTKLIKPESGLDSWLRDSVVPALKAYKTTPNNVRTSDQVGARLRQEIERRK</sequence>
<organism evidence="1 2">
    <name type="scientific">Erwinia papayae</name>
    <dbReference type="NCBI Taxonomy" id="206499"/>
    <lineage>
        <taxon>Bacteria</taxon>
        <taxon>Pseudomonadati</taxon>
        <taxon>Pseudomonadota</taxon>
        <taxon>Gammaproteobacteria</taxon>
        <taxon>Enterobacterales</taxon>
        <taxon>Erwiniaceae</taxon>
        <taxon>Erwinia</taxon>
    </lineage>
</organism>
<keyword evidence="2" id="KW-1185">Reference proteome</keyword>
<name>A0ABV3N812_9GAMM</name>
<proteinExistence type="predicted"/>
<evidence type="ECO:0000313" key="1">
    <source>
        <dbReference type="EMBL" id="MEW5291968.1"/>
    </source>
</evidence>
<comment type="caution">
    <text evidence="1">The sequence shown here is derived from an EMBL/GenBank/DDBJ whole genome shotgun (WGS) entry which is preliminary data.</text>
</comment>
<accession>A0ABV3N812</accession>
<protein>
    <submittedName>
        <fullName evidence="1">Uncharacterized protein</fullName>
    </submittedName>
</protein>
<dbReference type="EMBL" id="JBFKZN010000024">
    <property type="protein sequence ID" value="MEW5291968.1"/>
    <property type="molecule type" value="Genomic_DNA"/>
</dbReference>
<evidence type="ECO:0000313" key="2">
    <source>
        <dbReference type="Proteomes" id="UP001554567"/>
    </source>
</evidence>
<reference evidence="1 2" key="1">
    <citation type="submission" date="2024-07" db="EMBL/GenBank/DDBJ databases">
        <authorList>
            <person name="Dulla G.F.J."/>
            <person name="Delorm J.G."/>
        </authorList>
    </citation>
    <scope>NUCLEOTIDE SEQUENCE [LARGE SCALE GENOMIC DNA]</scope>
    <source>
        <strain evidence="1 2">JGD 233</strain>
    </source>
</reference>
<dbReference type="Proteomes" id="UP001554567">
    <property type="component" value="Unassembled WGS sequence"/>
</dbReference>